<dbReference type="Proteomes" id="UP001139336">
    <property type="component" value="Unassembled WGS sequence"/>
</dbReference>
<gene>
    <name evidence="6" type="ORF">L1O03_06365</name>
</gene>
<evidence type="ECO:0000256" key="3">
    <source>
        <dbReference type="ARBA" id="ARBA00023163"/>
    </source>
</evidence>
<dbReference type="AlphaFoldDB" id="A0A9X1QS31"/>
<dbReference type="GO" id="GO:0000976">
    <property type="term" value="F:transcription cis-regulatory region binding"/>
    <property type="evidence" value="ECO:0007669"/>
    <property type="project" value="TreeGrafter"/>
</dbReference>
<dbReference type="Gene3D" id="1.10.357.10">
    <property type="entry name" value="Tetracycline Repressor, domain 2"/>
    <property type="match status" value="1"/>
</dbReference>
<dbReference type="PANTHER" id="PTHR30055:SF238">
    <property type="entry name" value="MYCOFACTOCIN BIOSYNTHESIS TRANSCRIPTIONAL REGULATOR MFTR-RELATED"/>
    <property type="match status" value="1"/>
</dbReference>
<evidence type="ECO:0000256" key="4">
    <source>
        <dbReference type="PROSITE-ProRule" id="PRU00335"/>
    </source>
</evidence>
<dbReference type="GO" id="GO:0003700">
    <property type="term" value="F:DNA-binding transcription factor activity"/>
    <property type="evidence" value="ECO:0007669"/>
    <property type="project" value="TreeGrafter"/>
</dbReference>
<dbReference type="InterPro" id="IPR001647">
    <property type="entry name" value="HTH_TetR"/>
</dbReference>
<dbReference type="SUPFAM" id="SSF46689">
    <property type="entry name" value="Homeodomain-like"/>
    <property type="match status" value="1"/>
</dbReference>
<reference evidence="6" key="1">
    <citation type="submission" date="2022-01" db="EMBL/GenBank/DDBJ databases">
        <title>Corynebacterium sp. nov isolated from isolated from the feces of the greater white-fronted geese (Anser albifrons) at Poyang Lake, PR China.</title>
        <authorList>
            <person name="Liu Q."/>
        </authorList>
    </citation>
    <scope>NUCLEOTIDE SEQUENCE</scope>
    <source>
        <strain evidence="6">JCM 32435</strain>
    </source>
</reference>
<evidence type="ECO:0000256" key="1">
    <source>
        <dbReference type="ARBA" id="ARBA00023015"/>
    </source>
</evidence>
<keyword evidence="2 4" id="KW-0238">DNA-binding</keyword>
<evidence type="ECO:0000313" key="7">
    <source>
        <dbReference type="Proteomes" id="UP001139336"/>
    </source>
</evidence>
<keyword evidence="1" id="KW-0805">Transcription regulation</keyword>
<dbReference type="EMBL" id="JAKGSI010000003">
    <property type="protein sequence ID" value="MCF4006803.1"/>
    <property type="molecule type" value="Genomic_DNA"/>
</dbReference>
<protein>
    <submittedName>
        <fullName evidence="6">TetR/AcrR family transcriptional regulator</fullName>
    </submittedName>
</protein>
<evidence type="ECO:0000259" key="5">
    <source>
        <dbReference type="PROSITE" id="PS50977"/>
    </source>
</evidence>
<feature type="domain" description="HTH tetR-type" evidence="5">
    <location>
        <begin position="1"/>
        <end position="55"/>
    </location>
</feature>
<name>A0A9X1QS31_9CORY</name>
<evidence type="ECO:0000256" key="2">
    <source>
        <dbReference type="ARBA" id="ARBA00023125"/>
    </source>
</evidence>
<dbReference type="PANTHER" id="PTHR30055">
    <property type="entry name" value="HTH-TYPE TRANSCRIPTIONAL REGULATOR RUTR"/>
    <property type="match status" value="1"/>
</dbReference>
<feature type="DNA-binding region" description="H-T-H motif" evidence="4">
    <location>
        <begin position="18"/>
        <end position="37"/>
    </location>
</feature>
<sequence>MARSAAQIALEHGTSQLTVAAIAEGAGVSTRTFHNYFPSREEALLFFIIEQVERLAEEIEHLPQGLGLLEISERLTIITLDADGPARLPHLFRLSEMLREKEPGREYGDAEEILRPLITALMPRAHKLGFRSDDLTLAVRLVAGAIAFALQRYEDLPHPRDPEMGEFMIHNALGVIRRL</sequence>
<keyword evidence="7" id="KW-1185">Reference proteome</keyword>
<keyword evidence="3" id="KW-0804">Transcription</keyword>
<proteinExistence type="predicted"/>
<evidence type="ECO:0000313" key="6">
    <source>
        <dbReference type="EMBL" id="MCF4006803.1"/>
    </source>
</evidence>
<dbReference type="Pfam" id="PF00440">
    <property type="entry name" value="TetR_N"/>
    <property type="match status" value="1"/>
</dbReference>
<dbReference type="RefSeq" id="WP_236118615.1">
    <property type="nucleotide sequence ID" value="NZ_JAKGSI010000003.1"/>
</dbReference>
<dbReference type="InterPro" id="IPR050109">
    <property type="entry name" value="HTH-type_TetR-like_transc_reg"/>
</dbReference>
<comment type="caution">
    <text evidence="6">The sequence shown here is derived from an EMBL/GenBank/DDBJ whole genome shotgun (WGS) entry which is preliminary data.</text>
</comment>
<dbReference type="PROSITE" id="PS50977">
    <property type="entry name" value="HTH_TETR_2"/>
    <property type="match status" value="1"/>
</dbReference>
<organism evidence="6 7">
    <name type="scientific">Corynebacterium uropygiale</name>
    <dbReference type="NCBI Taxonomy" id="1775911"/>
    <lineage>
        <taxon>Bacteria</taxon>
        <taxon>Bacillati</taxon>
        <taxon>Actinomycetota</taxon>
        <taxon>Actinomycetes</taxon>
        <taxon>Mycobacteriales</taxon>
        <taxon>Corynebacteriaceae</taxon>
        <taxon>Corynebacterium</taxon>
    </lineage>
</organism>
<accession>A0A9X1QS31</accession>
<dbReference type="InterPro" id="IPR009057">
    <property type="entry name" value="Homeodomain-like_sf"/>
</dbReference>